<sequence>MDADYVIAQAYLMGLRAEAAGQRRARAAGPTTASRARGPHLGLRRGLRRGAWRRAGRAAAPPATAGEVVCLRAAAGARA</sequence>
<comment type="caution">
    <text evidence="1">The sequence shown here is derived from an EMBL/GenBank/DDBJ whole genome shotgun (WGS) entry which is preliminary data.</text>
</comment>
<proteinExistence type="predicted"/>
<protein>
    <submittedName>
        <fullName evidence="1">Uncharacterized protein</fullName>
    </submittedName>
</protein>
<evidence type="ECO:0000313" key="1">
    <source>
        <dbReference type="EMBL" id="NHC13593.1"/>
    </source>
</evidence>
<dbReference type="RefSeq" id="WP_166280211.1">
    <property type="nucleotide sequence ID" value="NZ_JAANNP010000002.1"/>
</dbReference>
<accession>A0ABX0GWF4</accession>
<organism evidence="1 2">
    <name type="scientific">Motilibacter deserti</name>
    <dbReference type="NCBI Taxonomy" id="2714956"/>
    <lineage>
        <taxon>Bacteria</taxon>
        <taxon>Bacillati</taxon>
        <taxon>Actinomycetota</taxon>
        <taxon>Actinomycetes</taxon>
        <taxon>Motilibacterales</taxon>
        <taxon>Motilibacteraceae</taxon>
        <taxon>Motilibacter</taxon>
    </lineage>
</organism>
<dbReference type="Proteomes" id="UP000800981">
    <property type="component" value="Unassembled WGS sequence"/>
</dbReference>
<gene>
    <name evidence="1" type="ORF">G9H71_07335</name>
</gene>
<name>A0ABX0GWF4_9ACTN</name>
<reference evidence="1 2" key="1">
    <citation type="submission" date="2020-03" db="EMBL/GenBank/DDBJ databases">
        <title>Two novel Motilibacter sp.</title>
        <authorList>
            <person name="Liu S."/>
        </authorList>
    </citation>
    <scope>NUCLEOTIDE SEQUENCE [LARGE SCALE GENOMIC DNA]</scope>
    <source>
        <strain evidence="1 2">E257</strain>
    </source>
</reference>
<evidence type="ECO:0000313" key="2">
    <source>
        <dbReference type="Proteomes" id="UP000800981"/>
    </source>
</evidence>
<keyword evidence="2" id="KW-1185">Reference proteome</keyword>
<dbReference type="EMBL" id="JAANNP010000002">
    <property type="protein sequence ID" value="NHC13593.1"/>
    <property type="molecule type" value="Genomic_DNA"/>
</dbReference>